<dbReference type="Proteomes" id="UP000008066">
    <property type="component" value="Unassembled WGS sequence"/>
</dbReference>
<evidence type="ECO:0000256" key="2">
    <source>
        <dbReference type="SAM" id="MobiDB-lite"/>
    </source>
</evidence>
<keyword evidence="4" id="KW-1185">Reference proteome</keyword>
<dbReference type="EMBL" id="GL988041">
    <property type="protein sequence ID" value="EGS20514.1"/>
    <property type="molecule type" value="Genomic_DNA"/>
</dbReference>
<dbReference type="PANTHER" id="PTHR32470:SF2">
    <property type="entry name" value="NADH DEHYDROGENASE [UBIQUINONE] 1 ALPHA SUBCOMPLEX ASSEMBLY FACTOR 2"/>
    <property type="match status" value="1"/>
</dbReference>
<feature type="region of interest" description="Disordered" evidence="2">
    <location>
        <begin position="233"/>
        <end position="275"/>
    </location>
</feature>
<gene>
    <name evidence="3" type="ORF">CTHT_0023460</name>
</gene>
<dbReference type="InterPro" id="IPR052618">
    <property type="entry name" value="ComplexI_NDUFA12"/>
</dbReference>
<comment type="similarity">
    <text evidence="1">Belongs to the complex I NDUFA12 subunit family.</text>
</comment>
<evidence type="ECO:0000256" key="1">
    <source>
        <dbReference type="ARBA" id="ARBA00007355"/>
    </source>
</evidence>
<dbReference type="AlphaFoldDB" id="G0S4T5"/>
<sequence>MSSHIPSSVSPLRRLWYKWKMLRLPWRRKFLVGFDLSGNTYWEFLLRGQTPGPGSRYRRIVQYPRGTHHGDVKVSPAWHQWLRHTRRDPPSIAEQLADVERQTRIRQLAALADARWEAKPKLTDAPATPSSPLAALAGQAFANTFGTTPPPASVSASAGAPTLDAQPMQPEQDTLTKLDIKRWRWGETFQENVPQQRGTVGDRDWEAAEEREEAWRKTEEAAVEARRKREKATAAAAAAQAGCPDPWKQVQSGKGTGPGETWQPESWKPTARPKN</sequence>
<dbReference type="STRING" id="759272.G0S4T5"/>
<dbReference type="GO" id="GO:0005739">
    <property type="term" value="C:mitochondrion"/>
    <property type="evidence" value="ECO:0007669"/>
    <property type="project" value="TreeGrafter"/>
</dbReference>
<protein>
    <submittedName>
        <fullName evidence="3">Uncharacterized protein</fullName>
    </submittedName>
</protein>
<organism evidence="4">
    <name type="scientific">Chaetomium thermophilum (strain DSM 1495 / CBS 144.50 / IMI 039719)</name>
    <name type="common">Thermochaetoides thermophila</name>
    <dbReference type="NCBI Taxonomy" id="759272"/>
    <lineage>
        <taxon>Eukaryota</taxon>
        <taxon>Fungi</taxon>
        <taxon>Dikarya</taxon>
        <taxon>Ascomycota</taxon>
        <taxon>Pezizomycotina</taxon>
        <taxon>Sordariomycetes</taxon>
        <taxon>Sordariomycetidae</taxon>
        <taxon>Sordariales</taxon>
        <taxon>Chaetomiaceae</taxon>
        <taxon>Thermochaetoides</taxon>
    </lineage>
</organism>
<dbReference type="GO" id="GO:0045271">
    <property type="term" value="C:respiratory chain complex I"/>
    <property type="evidence" value="ECO:0007669"/>
    <property type="project" value="InterPro"/>
</dbReference>
<dbReference type="OrthoDB" id="10255576at2759"/>
<dbReference type="PANTHER" id="PTHR32470">
    <property type="entry name" value="ADH DEHYDROGENASE [UBIQUINONE] 1 ALPHA SUBCOMPLEX ASSEMBLY FACTOR 2"/>
    <property type="match status" value="1"/>
</dbReference>
<reference evidence="3 4" key="1">
    <citation type="journal article" date="2011" name="Cell">
        <title>Insight into structure and assembly of the nuclear pore complex by utilizing the genome of a eukaryotic thermophile.</title>
        <authorList>
            <person name="Amlacher S."/>
            <person name="Sarges P."/>
            <person name="Flemming D."/>
            <person name="van Noort V."/>
            <person name="Kunze R."/>
            <person name="Devos D.P."/>
            <person name="Arumugam M."/>
            <person name="Bork P."/>
            <person name="Hurt E."/>
        </authorList>
    </citation>
    <scope>NUCLEOTIDE SEQUENCE [LARGE SCALE GENOMIC DNA]</scope>
    <source>
        <strain evidence="4">DSM 1495 / CBS 144.50 / IMI 039719</strain>
    </source>
</reference>
<dbReference type="KEGG" id="cthr:CTHT_0023460"/>
<accession>G0S4T5</accession>
<dbReference type="Pfam" id="PF05071">
    <property type="entry name" value="NDUFA12"/>
    <property type="match status" value="1"/>
</dbReference>
<dbReference type="RefSeq" id="XP_006692810.1">
    <property type="nucleotide sequence ID" value="XM_006692747.1"/>
</dbReference>
<dbReference type="GO" id="GO:0032981">
    <property type="term" value="P:mitochondrial respiratory chain complex I assembly"/>
    <property type="evidence" value="ECO:0007669"/>
    <property type="project" value="TreeGrafter"/>
</dbReference>
<feature type="region of interest" description="Disordered" evidence="2">
    <location>
        <begin position="147"/>
        <end position="167"/>
    </location>
</feature>
<evidence type="ECO:0000313" key="3">
    <source>
        <dbReference type="EMBL" id="EGS20514.1"/>
    </source>
</evidence>
<dbReference type="InterPro" id="IPR007763">
    <property type="entry name" value="NDUFA12"/>
</dbReference>
<dbReference type="GeneID" id="18256384"/>
<feature type="compositionally biased region" description="Low complexity" evidence="2">
    <location>
        <begin position="153"/>
        <end position="162"/>
    </location>
</feature>
<dbReference type="HOGENOM" id="CLU_067876_0_0_1"/>
<name>G0S4T5_CHATD</name>
<evidence type="ECO:0000313" key="4">
    <source>
        <dbReference type="Proteomes" id="UP000008066"/>
    </source>
</evidence>
<dbReference type="eggNOG" id="ENOG502S4QH">
    <property type="taxonomic scope" value="Eukaryota"/>
</dbReference>
<proteinExistence type="inferred from homology"/>